<dbReference type="InterPro" id="IPR004653">
    <property type="entry name" value="DusA"/>
</dbReference>
<comment type="caution">
    <text evidence="11">The sequence shown here is derived from an EMBL/GenBank/DDBJ whole genome shotgun (WGS) entry which is preliminary data.</text>
</comment>
<dbReference type="InterPro" id="IPR013785">
    <property type="entry name" value="Aldolase_TIM"/>
</dbReference>
<evidence type="ECO:0000313" key="12">
    <source>
        <dbReference type="Proteomes" id="UP001363151"/>
    </source>
</evidence>
<feature type="domain" description="DUS-like FMN-binding" evidence="10">
    <location>
        <begin position="31"/>
        <end position="293"/>
    </location>
</feature>
<dbReference type="InterPro" id="IPR035587">
    <property type="entry name" value="DUS-like_FMN-bd"/>
</dbReference>
<evidence type="ECO:0000256" key="2">
    <source>
        <dbReference type="ARBA" id="ARBA00022555"/>
    </source>
</evidence>
<evidence type="ECO:0000259" key="10">
    <source>
        <dbReference type="Pfam" id="PF01207"/>
    </source>
</evidence>
<keyword evidence="3" id="KW-0285">Flavoprotein</keyword>
<feature type="chain" id="PRO_5046655106" evidence="9">
    <location>
        <begin position="20"/>
        <end position="386"/>
    </location>
</feature>
<organism evidence="11 12">
    <name type="scientific">Aureococcus anophagefferens</name>
    <name type="common">Harmful bloom alga</name>
    <dbReference type="NCBI Taxonomy" id="44056"/>
    <lineage>
        <taxon>Eukaryota</taxon>
        <taxon>Sar</taxon>
        <taxon>Stramenopiles</taxon>
        <taxon>Ochrophyta</taxon>
        <taxon>Pelagophyceae</taxon>
        <taxon>Pelagomonadales</taxon>
        <taxon>Pelagomonadaceae</taxon>
        <taxon>Aureococcus</taxon>
    </lineage>
</organism>
<dbReference type="EMBL" id="JBBJCI010000123">
    <property type="protein sequence ID" value="KAK7247928.1"/>
    <property type="molecule type" value="Genomic_DNA"/>
</dbReference>
<keyword evidence="12" id="KW-1185">Reference proteome</keyword>
<accession>A0ABR1G468</accession>
<evidence type="ECO:0000313" key="11">
    <source>
        <dbReference type="EMBL" id="KAK7247928.1"/>
    </source>
</evidence>
<gene>
    <name evidence="11" type="ORF">SO694_00085014</name>
</gene>
<evidence type="ECO:0000256" key="5">
    <source>
        <dbReference type="ARBA" id="ARBA00022694"/>
    </source>
</evidence>
<keyword evidence="4" id="KW-0288">FMN</keyword>
<evidence type="ECO:0000256" key="4">
    <source>
        <dbReference type="ARBA" id="ARBA00022643"/>
    </source>
</evidence>
<sequence length="386" mass="40708">MRAALLLIMLGACARRGASLVAPLPLERFSVAPMMDYTDRHFRYLLRLLSREAVLYTEMVTAATLVDGAGAPRHGDGARWLGYDDDAGRTVLQLGGADPAQLGAAARLAAPRGYAGVNLNCGCPSDRVAGQGCFGAALMRDAALVADCVDALAEHAPVSVKCRVGVCDTVSDMVDDDEALYAGLANFVSTVAARGTCAHFVVHARVAVLSGLSPDKNRKVPPLKPRLVARLADEFPELTVVSNGEVASYESARDRSEGNVAGVMAGRDVCKRPWYYANVDSALFGADADPAASRRDVLLGAYAAYAAAFEADHARADWSPRRALLKPALGLFHGSPGAGRFKREVDALAKGGDAGVREILERAAALVPDDVLDAPPVLDVARRTAR</sequence>
<keyword evidence="5" id="KW-0819">tRNA processing</keyword>
<dbReference type="Gene3D" id="3.20.20.70">
    <property type="entry name" value="Aldolase class I"/>
    <property type="match status" value="1"/>
</dbReference>
<keyword evidence="7" id="KW-0694">RNA-binding</keyword>
<evidence type="ECO:0000256" key="1">
    <source>
        <dbReference type="ARBA" id="ARBA00001917"/>
    </source>
</evidence>
<evidence type="ECO:0000256" key="9">
    <source>
        <dbReference type="SAM" id="SignalP"/>
    </source>
</evidence>
<dbReference type="SUPFAM" id="SSF51395">
    <property type="entry name" value="FMN-linked oxidoreductases"/>
    <property type="match status" value="1"/>
</dbReference>
<evidence type="ECO:0000256" key="3">
    <source>
        <dbReference type="ARBA" id="ARBA00022630"/>
    </source>
</evidence>
<dbReference type="Pfam" id="PF01207">
    <property type="entry name" value="Dus"/>
    <property type="match status" value="1"/>
</dbReference>
<keyword evidence="9" id="KW-0732">Signal</keyword>
<protein>
    <submittedName>
        <fullName evidence="11">tRNA dihydrouridine synthase</fullName>
    </submittedName>
</protein>
<feature type="signal peptide" evidence="9">
    <location>
        <begin position="1"/>
        <end position="19"/>
    </location>
</feature>
<keyword evidence="2" id="KW-0820">tRNA-binding</keyword>
<dbReference type="NCBIfam" id="NF008774">
    <property type="entry name" value="PRK11815.1"/>
    <property type="match status" value="1"/>
</dbReference>
<evidence type="ECO:0000256" key="8">
    <source>
        <dbReference type="ARBA" id="ARBA00023002"/>
    </source>
</evidence>
<keyword evidence="6" id="KW-0521">NADP</keyword>
<dbReference type="PANTHER" id="PTHR42907:SF1">
    <property type="entry name" value="FMN-LINKED OXIDOREDUCTASES SUPERFAMILY PROTEIN"/>
    <property type="match status" value="1"/>
</dbReference>
<keyword evidence="8" id="KW-0560">Oxidoreductase</keyword>
<proteinExistence type="predicted"/>
<name>A0ABR1G468_AURAN</name>
<reference evidence="11 12" key="1">
    <citation type="submission" date="2024-03" db="EMBL/GenBank/DDBJ databases">
        <title>Aureococcus anophagefferens CCMP1851 and Kratosvirus quantuckense: Draft genome of a second virus-susceptible host strain in the model system.</title>
        <authorList>
            <person name="Chase E."/>
            <person name="Truchon A.R."/>
            <person name="Schepens W."/>
            <person name="Wilhelm S.W."/>
        </authorList>
    </citation>
    <scope>NUCLEOTIDE SEQUENCE [LARGE SCALE GENOMIC DNA]</scope>
    <source>
        <strain evidence="11 12">CCMP1851</strain>
    </source>
</reference>
<evidence type="ECO:0000256" key="6">
    <source>
        <dbReference type="ARBA" id="ARBA00022857"/>
    </source>
</evidence>
<comment type="cofactor">
    <cofactor evidence="1">
        <name>FMN</name>
        <dbReference type="ChEBI" id="CHEBI:58210"/>
    </cofactor>
</comment>
<dbReference type="CDD" id="cd02801">
    <property type="entry name" value="DUS_like_FMN"/>
    <property type="match status" value="1"/>
</dbReference>
<dbReference type="PANTHER" id="PTHR42907">
    <property type="entry name" value="FMN-LINKED OXIDOREDUCTASES SUPERFAMILY PROTEIN"/>
    <property type="match status" value="1"/>
</dbReference>
<evidence type="ECO:0000256" key="7">
    <source>
        <dbReference type="ARBA" id="ARBA00022884"/>
    </source>
</evidence>
<dbReference type="Proteomes" id="UP001363151">
    <property type="component" value="Unassembled WGS sequence"/>
</dbReference>
<dbReference type="PROSITE" id="PS01136">
    <property type="entry name" value="UPF0034"/>
    <property type="match status" value="1"/>
</dbReference>
<dbReference type="InterPro" id="IPR018517">
    <property type="entry name" value="tRNA_hU_synthase_CS"/>
</dbReference>